<dbReference type="SUPFAM" id="SSF53448">
    <property type="entry name" value="Nucleotide-diphospho-sugar transferases"/>
    <property type="match status" value="1"/>
</dbReference>
<feature type="domain" description="Glycosyltransferase 2-like" evidence="1">
    <location>
        <begin position="8"/>
        <end position="174"/>
    </location>
</feature>
<dbReference type="InterPro" id="IPR029044">
    <property type="entry name" value="Nucleotide-diphossugar_trans"/>
</dbReference>
<evidence type="ECO:0000313" key="2">
    <source>
        <dbReference type="EMBL" id="TLC98936.1"/>
    </source>
</evidence>
<accession>A0A4U8Q2S1</accession>
<proteinExistence type="predicted"/>
<protein>
    <submittedName>
        <fullName evidence="2">Mycofactocin system glycosyltransferase</fullName>
    </submittedName>
</protein>
<dbReference type="PANTHER" id="PTHR43685:SF13">
    <property type="entry name" value="O ANTIGEN BIOSYNTHESIS RHAMNOSYLTRANSFERASE RFBN"/>
    <property type="match status" value="1"/>
</dbReference>
<evidence type="ECO:0000313" key="3">
    <source>
        <dbReference type="Proteomes" id="UP000306509"/>
    </source>
</evidence>
<dbReference type="PANTHER" id="PTHR43685">
    <property type="entry name" value="GLYCOSYLTRANSFERASE"/>
    <property type="match status" value="1"/>
</dbReference>
<dbReference type="InterPro" id="IPR050834">
    <property type="entry name" value="Glycosyltransf_2"/>
</dbReference>
<dbReference type="Gene3D" id="3.90.550.10">
    <property type="entry name" value="Spore Coat Polysaccharide Biosynthesis Protein SpsA, Chain A"/>
    <property type="match status" value="1"/>
</dbReference>
<organism evidence="2 3">
    <name type="scientific">Robinsoniella peoriensis</name>
    <dbReference type="NCBI Taxonomy" id="180332"/>
    <lineage>
        <taxon>Bacteria</taxon>
        <taxon>Bacillati</taxon>
        <taxon>Bacillota</taxon>
        <taxon>Clostridia</taxon>
        <taxon>Lachnospirales</taxon>
        <taxon>Lachnospiraceae</taxon>
        <taxon>Robinsoniella</taxon>
    </lineage>
</organism>
<dbReference type="EMBL" id="QGQD01000079">
    <property type="protein sequence ID" value="TLC98936.1"/>
    <property type="molecule type" value="Genomic_DNA"/>
</dbReference>
<dbReference type="GO" id="GO:0016740">
    <property type="term" value="F:transferase activity"/>
    <property type="evidence" value="ECO:0007669"/>
    <property type="project" value="UniProtKB-KW"/>
</dbReference>
<dbReference type="Proteomes" id="UP000306509">
    <property type="component" value="Unassembled WGS sequence"/>
</dbReference>
<dbReference type="GO" id="GO:0044010">
    <property type="term" value="P:single-species biofilm formation"/>
    <property type="evidence" value="ECO:0007669"/>
    <property type="project" value="TreeGrafter"/>
</dbReference>
<dbReference type="InterPro" id="IPR001173">
    <property type="entry name" value="Glyco_trans_2-like"/>
</dbReference>
<dbReference type="AlphaFoldDB" id="A0A4U8Q2S1"/>
<keyword evidence="3" id="KW-1185">Reference proteome</keyword>
<name>A0A4U8Q2S1_9FIRM</name>
<gene>
    <name evidence="2" type="ORF">DSM106044_04266</name>
</gene>
<dbReference type="Pfam" id="PF00535">
    <property type="entry name" value="Glycos_transf_2"/>
    <property type="match status" value="1"/>
</dbReference>
<keyword evidence="2" id="KW-0808">Transferase</keyword>
<comment type="caution">
    <text evidence="2">The sequence shown here is derived from an EMBL/GenBank/DDBJ whole genome shotgun (WGS) entry which is preliminary data.</text>
</comment>
<sequence length="312" mass="36174">MKNYTVDVIIPTYKPGKQFHMLMQILTRQDYPIHCIRIMNTEKKYFPKAGIYEKMPGVEIHHLSAEEFNHGGTRNRAATMSDTDILLFMTQDAMPKDEFLVSSLVKAFERESVGAAYARQLPNDDCKIIERYTRSFNYGDKSVVKSKEDLPVLGIKTFFCSNVCAAYRRELYAALGGFEKHTIFNEDMIMAGKMIKSGREIAYVAEAMVYHSHNYGNMMQFKRNFDLAVSQADHPQIFSMASSESEGMRMVKQTAAYLMKIHKPWLIADLVMKSGFKYLGYFLGKRYRRLPKWLVLKCTMSPNYWKQQQSNR</sequence>
<reference evidence="2 3" key="1">
    <citation type="journal article" date="2019" name="Anaerobe">
        <title>Detection of Robinsoniella peoriensis in multiple bone samples of a trauma patient.</title>
        <authorList>
            <person name="Schrottner P."/>
            <person name="Hartwich K."/>
            <person name="Bunk B."/>
            <person name="Schober I."/>
            <person name="Helbig S."/>
            <person name="Rudolph W.W."/>
            <person name="Gunzer F."/>
        </authorList>
    </citation>
    <scope>NUCLEOTIDE SEQUENCE [LARGE SCALE GENOMIC DNA]</scope>
    <source>
        <strain evidence="2 3">DSM 106044</strain>
    </source>
</reference>
<dbReference type="STRING" id="180332.GCA_000797495_02663"/>
<evidence type="ECO:0000259" key="1">
    <source>
        <dbReference type="Pfam" id="PF00535"/>
    </source>
</evidence>
<dbReference type="RefSeq" id="WP_027296823.1">
    <property type="nucleotide sequence ID" value="NZ_CABMJZ010000074.1"/>
</dbReference>
<dbReference type="OrthoDB" id="9790005at2"/>